<evidence type="ECO:0000313" key="3">
    <source>
        <dbReference type="Proteomes" id="UP001216510"/>
    </source>
</evidence>
<evidence type="ECO:0000313" key="2">
    <source>
        <dbReference type="EMBL" id="WEF32619.1"/>
    </source>
</evidence>
<dbReference type="Pfam" id="PF14339">
    <property type="entry name" value="DUF4394"/>
    <property type="match status" value="1"/>
</dbReference>
<sequence length="72" mass="6819">MDIAGDGGFDIAGGANGLALAALRTGAGGASTLYRIDLTSGAATPVNGATDVKLSAIGSGSTGLRDIAIAIK</sequence>
<name>A0ABY8BE52_9BURK</name>
<feature type="domain" description="DUF4394" evidence="1">
    <location>
        <begin position="2"/>
        <end position="49"/>
    </location>
</feature>
<dbReference type="Proteomes" id="UP001216510">
    <property type="component" value="Chromosome"/>
</dbReference>
<protein>
    <submittedName>
        <fullName evidence="2">DUF4394 domain-containing protein</fullName>
    </submittedName>
</protein>
<keyword evidence="3" id="KW-1185">Reference proteome</keyword>
<dbReference type="InterPro" id="IPR025507">
    <property type="entry name" value="DUF4394"/>
</dbReference>
<reference evidence="2 3" key="1">
    <citation type="submission" date="2023-02" db="EMBL/GenBank/DDBJ databases">
        <title>Gemone sequence of Telluria chitinolytica ACM 3522T.</title>
        <authorList>
            <person name="Frediansyah A."/>
            <person name="Miess H."/>
            <person name="Gross H."/>
        </authorList>
    </citation>
    <scope>NUCLEOTIDE SEQUENCE [LARGE SCALE GENOMIC DNA]</scope>
    <source>
        <strain evidence="2 3">ACM 3522</strain>
    </source>
</reference>
<organism evidence="2 3">
    <name type="scientific">Pseudoduganella chitinolytica</name>
    <dbReference type="NCBI Taxonomy" id="34070"/>
    <lineage>
        <taxon>Bacteria</taxon>
        <taxon>Pseudomonadati</taxon>
        <taxon>Pseudomonadota</taxon>
        <taxon>Betaproteobacteria</taxon>
        <taxon>Burkholderiales</taxon>
        <taxon>Oxalobacteraceae</taxon>
        <taxon>Telluria group</taxon>
        <taxon>Pseudoduganella</taxon>
    </lineage>
</organism>
<gene>
    <name evidence="2" type="ORF">PX653_24935</name>
</gene>
<accession>A0ABY8BE52</accession>
<evidence type="ECO:0000259" key="1">
    <source>
        <dbReference type="Pfam" id="PF14339"/>
    </source>
</evidence>
<dbReference type="EMBL" id="CP119083">
    <property type="protein sequence ID" value="WEF32619.1"/>
    <property type="molecule type" value="Genomic_DNA"/>
</dbReference>
<proteinExistence type="predicted"/>